<name>A0A6C0IRM1_9ZZZZ</name>
<reference evidence="1" key="1">
    <citation type="journal article" date="2020" name="Nature">
        <title>Giant virus diversity and host interactions through global metagenomics.</title>
        <authorList>
            <person name="Schulz F."/>
            <person name="Roux S."/>
            <person name="Paez-Espino D."/>
            <person name="Jungbluth S."/>
            <person name="Walsh D.A."/>
            <person name="Denef V.J."/>
            <person name="McMahon K.D."/>
            <person name="Konstantinidis K.T."/>
            <person name="Eloe-Fadrosh E.A."/>
            <person name="Kyrpides N.C."/>
            <person name="Woyke T."/>
        </authorList>
    </citation>
    <scope>NUCLEOTIDE SEQUENCE</scope>
    <source>
        <strain evidence="1">GVMAG-M-3300024301-20</strain>
    </source>
</reference>
<dbReference type="CDD" id="cd15457">
    <property type="entry name" value="NADAR"/>
    <property type="match status" value="1"/>
</dbReference>
<organism evidence="1">
    <name type="scientific">viral metagenome</name>
    <dbReference type="NCBI Taxonomy" id="1070528"/>
    <lineage>
        <taxon>unclassified sequences</taxon>
        <taxon>metagenomes</taxon>
        <taxon>organismal metagenomes</taxon>
    </lineage>
</organism>
<protein>
    <recommendedName>
        <fullName evidence="2">NADAR domain-containing protein</fullName>
    </recommendedName>
</protein>
<proteinExistence type="predicted"/>
<dbReference type="SUPFAM" id="SSF143990">
    <property type="entry name" value="YbiA-like"/>
    <property type="match status" value="1"/>
</dbReference>
<dbReference type="InterPro" id="IPR012816">
    <property type="entry name" value="NADAR"/>
</dbReference>
<accession>A0A6C0IRM1</accession>
<dbReference type="InterPro" id="IPR037238">
    <property type="entry name" value="YbiA-like_sf"/>
</dbReference>
<dbReference type="AlphaFoldDB" id="A0A6C0IRM1"/>
<evidence type="ECO:0008006" key="2">
    <source>
        <dbReference type="Google" id="ProtNLM"/>
    </source>
</evidence>
<dbReference type="EMBL" id="MN740247">
    <property type="protein sequence ID" value="QHT95894.1"/>
    <property type="molecule type" value="Genomic_DNA"/>
</dbReference>
<dbReference type="Gene3D" id="1.10.357.40">
    <property type="entry name" value="YbiA-like"/>
    <property type="match status" value="1"/>
</dbReference>
<evidence type="ECO:0000313" key="1">
    <source>
        <dbReference type="EMBL" id="QHT95894.1"/>
    </source>
</evidence>
<sequence>MSASDKKNLEAGVATFFAKKNEYRSLSNFWEGKVVIVDEANGNQREYANGECCFQGEKFTCVAELLTDEKRRAQMLEYGKKFLLGNCDPDGAKVKKMGRQFTLTDDELSLWSLAKPVVQMEICEYKIKNYEEVRADLRKSVGKILVHPALRCSEDKIKKDDWFGKAKVVDGKFEVIGGNMLGQIWMDARDLYLKGSL</sequence>